<gene>
    <name evidence="2" type="ORF">HYPSUDRAFT_126489</name>
</gene>
<protein>
    <submittedName>
        <fullName evidence="2">Uncharacterized protein</fullName>
    </submittedName>
</protein>
<evidence type="ECO:0000313" key="3">
    <source>
        <dbReference type="Proteomes" id="UP000054270"/>
    </source>
</evidence>
<proteinExistence type="predicted"/>
<dbReference type="OrthoDB" id="68090at2759"/>
<feature type="compositionally biased region" description="Acidic residues" evidence="1">
    <location>
        <begin position="194"/>
        <end position="217"/>
    </location>
</feature>
<dbReference type="EMBL" id="KN817518">
    <property type="protein sequence ID" value="KJA30057.1"/>
    <property type="molecule type" value="Genomic_DNA"/>
</dbReference>
<reference evidence="3" key="1">
    <citation type="submission" date="2014-04" db="EMBL/GenBank/DDBJ databases">
        <title>Evolutionary Origins and Diversification of the Mycorrhizal Mutualists.</title>
        <authorList>
            <consortium name="DOE Joint Genome Institute"/>
            <consortium name="Mycorrhizal Genomics Consortium"/>
            <person name="Kohler A."/>
            <person name="Kuo A."/>
            <person name="Nagy L.G."/>
            <person name="Floudas D."/>
            <person name="Copeland A."/>
            <person name="Barry K.W."/>
            <person name="Cichocki N."/>
            <person name="Veneault-Fourrey C."/>
            <person name="LaButti K."/>
            <person name="Lindquist E.A."/>
            <person name="Lipzen A."/>
            <person name="Lundell T."/>
            <person name="Morin E."/>
            <person name="Murat C."/>
            <person name="Riley R."/>
            <person name="Ohm R."/>
            <person name="Sun H."/>
            <person name="Tunlid A."/>
            <person name="Henrissat B."/>
            <person name="Grigoriev I.V."/>
            <person name="Hibbett D.S."/>
            <person name="Martin F."/>
        </authorList>
    </citation>
    <scope>NUCLEOTIDE SEQUENCE [LARGE SCALE GENOMIC DNA]</scope>
    <source>
        <strain evidence="3">FD-334 SS-4</strain>
    </source>
</reference>
<evidence type="ECO:0000256" key="1">
    <source>
        <dbReference type="SAM" id="MobiDB-lite"/>
    </source>
</evidence>
<name>A0A0D2LPI8_HYPSF</name>
<dbReference type="OMA" id="HKPTESD"/>
<sequence>MPSSPTSPARRKSTTLPGFRPSPRPKQRPISEMTVRELQDLHKFNIKILSSPNASTSTYVNRVQAEQAAVESRLIELDGMETINTGLRRTMLRGEGDMVVDHPPEPTTSRAIEAKKKALAQFGMNNHSSSVAGSLSMQEAIELERQAHIQDQQRQNRLLEKKKRLGQPIHGEVLSRKEREAMMLAFMNHKPTESDLEDDDEDEDDDDPSTWFEDDQDDGRKGQMIVEPDIDDFSDIIRIDENKMRYGSFYEPHDEGD</sequence>
<accession>A0A0D2LPI8</accession>
<dbReference type="Proteomes" id="UP000054270">
    <property type="component" value="Unassembled WGS sequence"/>
</dbReference>
<dbReference type="AlphaFoldDB" id="A0A0D2LPI8"/>
<feature type="region of interest" description="Disordered" evidence="1">
    <location>
        <begin position="190"/>
        <end position="233"/>
    </location>
</feature>
<organism evidence="2 3">
    <name type="scientific">Hypholoma sublateritium (strain FD-334 SS-4)</name>
    <dbReference type="NCBI Taxonomy" id="945553"/>
    <lineage>
        <taxon>Eukaryota</taxon>
        <taxon>Fungi</taxon>
        <taxon>Dikarya</taxon>
        <taxon>Basidiomycota</taxon>
        <taxon>Agaricomycotina</taxon>
        <taxon>Agaricomycetes</taxon>
        <taxon>Agaricomycetidae</taxon>
        <taxon>Agaricales</taxon>
        <taxon>Agaricineae</taxon>
        <taxon>Strophariaceae</taxon>
        <taxon>Hypholoma</taxon>
    </lineage>
</organism>
<feature type="region of interest" description="Disordered" evidence="1">
    <location>
        <begin position="1"/>
        <end position="29"/>
    </location>
</feature>
<evidence type="ECO:0000313" key="2">
    <source>
        <dbReference type="EMBL" id="KJA30057.1"/>
    </source>
</evidence>
<keyword evidence="3" id="KW-1185">Reference proteome</keyword>
<dbReference type="STRING" id="945553.A0A0D2LPI8"/>